<keyword evidence="4" id="KW-1185">Reference proteome</keyword>
<organism evidence="3 4">
    <name type="scientific">Colletotrichum siamense</name>
    <name type="common">Anthracnose fungus</name>
    <dbReference type="NCBI Taxonomy" id="690259"/>
    <lineage>
        <taxon>Eukaryota</taxon>
        <taxon>Fungi</taxon>
        <taxon>Dikarya</taxon>
        <taxon>Ascomycota</taxon>
        <taxon>Pezizomycotina</taxon>
        <taxon>Sordariomycetes</taxon>
        <taxon>Hypocreomycetidae</taxon>
        <taxon>Glomerellales</taxon>
        <taxon>Glomerellaceae</taxon>
        <taxon>Colletotrichum</taxon>
        <taxon>Colletotrichum gloeosporioides species complex</taxon>
    </lineage>
</organism>
<reference evidence="3" key="1">
    <citation type="submission" date="2019-06" db="EMBL/GenBank/DDBJ databases">
        <authorList>
            <person name="Gan P."/>
            <person name="Shirasu K."/>
        </authorList>
    </citation>
    <scope>NUCLEOTIDE SEQUENCE [LARGE SCALE GENOMIC DNA]</scope>
    <source>
        <strain evidence="3">CAD2</strain>
    </source>
</reference>
<protein>
    <submittedName>
        <fullName evidence="3">Uncharacterized protein</fullName>
    </submittedName>
</protein>
<sequence length="186" mass="20048">MADLNISHEVPLSAAPEQRIDTELQETVPVNEDENQQPLTEENVLVPQSHTDESCTPGPTSNTHSLTSGEGTAIDAPETEVGELQQQEPMEKPVVLRSWLFELLALLIGFLSLAGIITILGVYNGQPQLELARDVNINTIIAILSTTLRAVMAFIATEGKMTKSDSIIGDLSAEIFKLSGNRNGNG</sequence>
<dbReference type="Proteomes" id="UP000711996">
    <property type="component" value="Unassembled WGS sequence"/>
</dbReference>
<evidence type="ECO:0000313" key="4">
    <source>
        <dbReference type="Proteomes" id="UP000711996"/>
    </source>
</evidence>
<feature type="transmembrane region" description="Helical" evidence="2">
    <location>
        <begin position="99"/>
        <end position="123"/>
    </location>
</feature>
<feature type="transmembrane region" description="Helical" evidence="2">
    <location>
        <begin position="135"/>
        <end position="156"/>
    </location>
</feature>
<accession>A0A9P5K1V0</accession>
<evidence type="ECO:0000313" key="3">
    <source>
        <dbReference type="EMBL" id="KAF4855323.1"/>
    </source>
</evidence>
<keyword evidence="2" id="KW-1133">Transmembrane helix</keyword>
<gene>
    <name evidence="3" type="ORF">CGCSCA2_v009124</name>
</gene>
<dbReference type="EMBL" id="QPMT01000031">
    <property type="protein sequence ID" value="KAF4855323.1"/>
    <property type="molecule type" value="Genomic_DNA"/>
</dbReference>
<dbReference type="OrthoDB" id="5242705at2759"/>
<dbReference type="PANTHER" id="PTHR35394">
    <property type="entry name" value="DUF3176 DOMAIN-CONTAINING PROTEIN"/>
    <property type="match status" value="1"/>
</dbReference>
<dbReference type="AlphaFoldDB" id="A0A9P5K1V0"/>
<feature type="region of interest" description="Disordered" evidence="1">
    <location>
        <begin position="1"/>
        <end position="73"/>
    </location>
</feature>
<evidence type="ECO:0000256" key="2">
    <source>
        <dbReference type="SAM" id="Phobius"/>
    </source>
</evidence>
<keyword evidence="2" id="KW-0472">Membrane</keyword>
<dbReference type="PANTHER" id="PTHR35394:SF5">
    <property type="entry name" value="DUF3176 DOMAIN-CONTAINING PROTEIN"/>
    <property type="match status" value="1"/>
</dbReference>
<proteinExistence type="predicted"/>
<keyword evidence="2" id="KW-0812">Transmembrane</keyword>
<name>A0A9P5K1V0_COLSI</name>
<comment type="caution">
    <text evidence="3">The sequence shown here is derived from an EMBL/GenBank/DDBJ whole genome shotgun (WGS) entry which is preliminary data.</text>
</comment>
<feature type="compositionally biased region" description="Polar residues" evidence="1">
    <location>
        <begin position="57"/>
        <end position="70"/>
    </location>
</feature>
<evidence type="ECO:0000256" key="1">
    <source>
        <dbReference type="SAM" id="MobiDB-lite"/>
    </source>
</evidence>